<name>A0A2R6W7R4_MARPO</name>
<keyword evidence="2" id="KW-1185">Reference proteome</keyword>
<evidence type="ECO:0000313" key="2">
    <source>
        <dbReference type="Proteomes" id="UP000244005"/>
    </source>
</evidence>
<sequence>MWSKVKWPFRVLIRIRTHKFGQRPRILYWHQTQVLLQKGRKELVLERSKSEVSSPCICLHWVRRNCQSDIVSKDPSRPLQVTNDQTERHTMPEGLAGDLRCVGNWSNATCSIHCKDTCRM</sequence>
<protein>
    <submittedName>
        <fullName evidence="1">Uncharacterized protein</fullName>
    </submittedName>
</protein>
<proteinExistence type="predicted"/>
<dbReference type="Proteomes" id="UP000244005">
    <property type="component" value="Unassembled WGS sequence"/>
</dbReference>
<dbReference type="AlphaFoldDB" id="A0A2R6W7R4"/>
<gene>
    <name evidence="1" type="ORF">MARPO_0133s0038</name>
</gene>
<organism evidence="1 2">
    <name type="scientific">Marchantia polymorpha</name>
    <name type="common">Common liverwort</name>
    <name type="synonym">Marchantia aquatica</name>
    <dbReference type="NCBI Taxonomy" id="3197"/>
    <lineage>
        <taxon>Eukaryota</taxon>
        <taxon>Viridiplantae</taxon>
        <taxon>Streptophyta</taxon>
        <taxon>Embryophyta</taxon>
        <taxon>Marchantiophyta</taxon>
        <taxon>Marchantiopsida</taxon>
        <taxon>Marchantiidae</taxon>
        <taxon>Marchantiales</taxon>
        <taxon>Marchantiaceae</taxon>
        <taxon>Marchantia</taxon>
    </lineage>
</organism>
<reference evidence="2" key="1">
    <citation type="journal article" date="2017" name="Cell">
        <title>Insights into land plant evolution garnered from the Marchantia polymorpha genome.</title>
        <authorList>
            <person name="Bowman J.L."/>
            <person name="Kohchi T."/>
            <person name="Yamato K.T."/>
            <person name="Jenkins J."/>
            <person name="Shu S."/>
            <person name="Ishizaki K."/>
            <person name="Yamaoka S."/>
            <person name="Nishihama R."/>
            <person name="Nakamura Y."/>
            <person name="Berger F."/>
            <person name="Adam C."/>
            <person name="Aki S.S."/>
            <person name="Althoff F."/>
            <person name="Araki T."/>
            <person name="Arteaga-Vazquez M.A."/>
            <person name="Balasubrmanian S."/>
            <person name="Barry K."/>
            <person name="Bauer D."/>
            <person name="Boehm C.R."/>
            <person name="Briginshaw L."/>
            <person name="Caballero-Perez J."/>
            <person name="Catarino B."/>
            <person name="Chen F."/>
            <person name="Chiyoda S."/>
            <person name="Chovatia M."/>
            <person name="Davies K.M."/>
            <person name="Delmans M."/>
            <person name="Demura T."/>
            <person name="Dierschke T."/>
            <person name="Dolan L."/>
            <person name="Dorantes-Acosta A.E."/>
            <person name="Eklund D.M."/>
            <person name="Florent S.N."/>
            <person name="Flores-Sandoval E."/>
            <person name="Fujiyama A."/>
            <person name="Fukuzawa H."/>
            <person name="Galik B."/>
            <person name="Grimanelli D."/>
            <person name="Grimwood J."/>
            <person name="Grossniklaus U."/>
            <person name="Hamada T."/>
            <person name="Haseloff J."/>
            <person name="Hetherington A.J."/>
            <person name="Higo A."/>
            <person name="Hirakawa Y."/>
            <person name="Hundley H.N."/>
            <person name="Ikeda Y."/>
            <person name="Inoue K."/>
            <person name="Inoue S.I."/>
            <person name="Ishida S."/>
            <person name="Jia Q."/>
            <person name="Kakita M."/>
            <person name="Kanazawa T."/>
            <person name="Kawai Y."/>
            <person name="Kawashima T."/>
            <person name="Kennedy M."/>
            <person name="Kinose K."/>
            <person name="Kinoshita T."/>
            <person name="Kohara Y."/>
            <person name="Koide E."/>
            <person name="Komatsu K."/>
            <person name="Kopischke S."/>
            <person name="Kubo M."/>
            <person name="Kyozuka J."/>
            <person name="Lagercrantz U."/>
            <person name="Lin S.S."/>
            <person name="Lindquist E."/>
            <person name="Lipzen A.M."/>
            <person name="Lu C.W."/>
            <person name="De Luna E."/>
            <person name="Martienssen R.A."/>
            <person name="Minamino N."/>
            <person name="Mizutani M."/>
            <person name="Mizutani M."/>
            <person name="Mochizuki N."/>
            <person name="Monte I."/>
            <person name="Mosher R."/>
            <person name="Nagasaki H."/>
            <person name="Nakagami H."/>
            <person name="Naramoto S."/>
            <person name="Nishitani K."/>
            <person name="Ohtani M."/>
            <person name="Okamoto T."/>
            <person name="Okumura M."/>
            <person name="Phillips J."/>
            <person name="Pollak B."/>
            <person name="Reinders A."/>
            <person name="Rovekamp M."/>
            <person name="Sano R."/>
            <person name="Sawa S."/>
            <person name="Schmid M.W."/>
            <person name="Shirakawa M."/>
            <person name="Solano R."/>
            <person name="Spunde A."/>
            <person name="Suetsugu N."/>
            <person name="Sugano S."/>
            <person name="Sugiyama A."/>
            <person name="Sun R."/>
            <person name="Suzuki Y."/>
            <person name="Takenaka M."/>
            <person name="Takezawa D."/>
            <person name="Tomogane H."/>
            <person name="Tsuzuki M."/>
            <person name="Ueda T."/>
            <person name="Umeda M."/>
            <person name="Ward J.M."/>
            <person name="Watanabe Y."/>
            <person name="Yazaki K."/>
            <person name="Yokoyama R."/>
            <person name="Yoshitake Y."/>
            <person name="Yotsui I."/>
            <person name="Zachgo S."/>
            <person name="Schmutz J."/>
        </authorList>
    </citation>
    <scope>NUCLEOTIDE SEQUENCE [LARGE SCALE GENOMIC DNA]</scope>
    <source>
        <strain evidence="2">Tak-1</strain>
    </source>
</reference>
<dbReference type="Gramene" id="Mp5g03490.1">
    <property type="protein sequence ID" value="Mp5g03490.1.cds1"/>
    <property type="gene ID" value="Mp5g03490"/>
</dbReference>
<accession>A0A2R6W7R4</accession>
<evidence type="ECO:0000313" key="1">
    <source>
        <dbReference type="EMBL" id="PTQ29893.1"/>
    </source>
</evidence>
<dbReference type="EMBL" id="KZ772805">
    <property type="protein sequence ID" value="PTQ29893.1"/>
    <property type="molecule type" value="Genomic_DNA"/>
</dbReference>